<keyword evidence="1" id="KW-0732">Signal</keyword>
<gene>
    <name evidence="4" type="ORF">BUALT_Bualt03G0067600</name>
</gene>
<keyword evidence="2" id="KW-1015">Disulfide bond</keyword>
<reference evidence="4" key="1">
    <citation type="submission" date="2019-10" db="EMBL/GenBank/DDBJ databases">
        <authorList>
            <person name="Zhang R."/>
            <person name="Pan Y."/>
            <person name="Wang J."/>
            <person name="Ma R."/>
            <person name="Yu S."/>
        </authorList>
    </citation>
    <scope>NUCLEOTIDE SEQUENCE</scope>
    <source>
        <strain evidence="4">LA-IB0</strain>
        <tissue evidence="4">Leaf</tissue>
    </source>
</reference>
<dbReference type="CDD" id="cd01098">
    <property type="entry name" value="PAN_AP_plant"/>
    <property type="match status" value="1"/>
</dbReference>
<dbReference type="PROSITE" id="PS50948">
    <property type="entry name" value="PAN"/>
    <property type="match status" value="1"/>
</dbReference>
<accession>A0AAV6XT50</accession>
<feature type="domain" description="Apple" evidence="3">
    <location>
        <begin position="93"/>
        <end position="175"/>
    </location>
</feature>
<dbReference type="Pfam" id="PF08276">
    <property type="entry name" value="PAN_2"/>
    <property type="match status" value="1"/>
</dbReference>
<proteinExistence type="predicted"/>
<evidence type="ECO:0000259" key="3">
    <source>
        <dbReference type="PROSITE" id="PS50948"/>
    </source>
</evidence>
<dbReference type="Pfam" id="PF00954">
    <property type="entry name" value="S_locus_glycop"/>
    <property type="match status" value="1"/>
</dbReference>
<dbReference type="PANTHER" id="PTHR32444:SF198">
    <property type="entry name" value="BULB-TYPE LECTIN DOMAIN-CONTAINING PROTEIN"/>
    <property type="match status" value="1"/>
</dbReference>
<comment type="caution">
    <text evidence="4">The sequence shown here is derived from an EMBL/GenBank/DDBJ whole genome shotgun (WGS) entry which is preliminary data.</text>
</comment>
<dbReference type="AlphaFoldDB" id="A0AAV6XT50"/>
<evidence type="ECO:0000256" key="2">
    <source>
        <dbReference type="ARBA" id="ARBA00023157"/>
    </source>
</evidence>
<dbReference type="EMBL" id="WHWC01000003">
    <property type="protein sequence ID" value="KAG8385653.1"/>
    <property type="molecule type" value="Genomic_DNA"/>
</dbReference>
<dbReference type="InterPro" id="IPR000858">
    <property type="entry name" value="S_locus_glycoprot_dom"/>
</dbReference>
<organism evidence="4 5">
    <name type="scientific">Buddleja alternifolia</name>
    <dbReference type="NCBI Taxonomy" id="168488"/>
    <lineage>
        <taxon>Eukaryota</taxon>
        <taxon>Viridiplantae</taxon>
        <taxon>Streptophyta</taxon>
        <taxon>Embryophyta</taxon>
        <taxon>Tracheophyta</taxon>
        <taxon>Spermatophyta</taxon>
        <taxon>Magnoliopsida</taxon>
        <taxon>eudicotyledons</taxon>
        <taxon>Gunneridae</taxon>
        <taxon>Pentapetalae</taxon>
        <taxon>asterids</taxon>
        <taxon>lamiids</taxon>
        <taxon>Lamiales</taxon>
        <taxon>Scrophulariaceae</taxon>
        <taxon>Buddlejeae</taxon>
        <taxon>Buddleja</taxon>
    </lineage>
</organism>
<dbReference type="SMART" id="SM00473">
    <property type="entry name" value="PAN_AP"/>
    <property type="match status" value="1"/>
</dbReference>
<keyword evidence="5" id="KW-1185">Reference proteome</keyword>
<evidence type="ECO:0000256" key="1">
    <source>
        <dbReference type="ARBA" id="ARBA00022729"/>
    </source>
</evidence>
<dbReference type="Proteomes" id="UP000826271">
    <property type="component" value="Unassembled WGS sequence"/>
</dbReference>
<dbReference type="PANTHER" id="PTHR32444">
    <property type="entry name" value="BULB-TYPE LECTIN DOMAIN-CONTAINING PROTEIN"/>
    <property type="match status" value="1"/>
</dbReference>
<sequence length="213" mass="23739">MVMKPAEIPSFLLFLFTAIIVLYAFSSRFCIAQVNSSSSNSCATYGRCGYYGSCNSLNSPICTCLRGFDPRNKQEWDTGNWTSGCVRRVPLNCESNNGSTTRVDGFLKLQMMKISVYSDRWSGPEGECEGRCLRNCSCMAYGYDVGIGCMFWSGSLIDVQNFPSSSGSDLYIRRLLLLVPNATSLGFVRIYDKKKAGDGYHITYVPFCPMFVK</sequence>
<dbReference type="InterPro" id="IPR003609">
    <property type="entry name" value="Pan_app"/>
</dbReference>
<evidence type="ECO:0000313" key="4">
    <source>
        <dbReference type="EMBL" id="KAG8385653.1"/>
    </source>
</evidence>
<evidence type="ECO:0000313" key="5">
    <source>
        <dbReference type="Proteomes" id="UP000826271"/>
    </source>
</evidence>
<dbReference type="GO" id="GO:0048544">
    <property type="term" value="P:recognition of pollen"/>
    <property type="evidence" value="ECO:0007669"/>
    <property type="project" value="InterPro"/>
</dbReference>
<name>A0AAV6XT50_9LAMI</name>
<protein>
    <recommendedName>
        <fullName evidence="3">Apple domain-containing protein</fullName>
    </recommendedName>
</protein>